<dbReference type="Gene3D" id="2.60.120.10">
    <property type="entry name" value="Jelly Rolls"/>
    <property type="match status" value="1"/>
</dbReference>
<dbReference type="PANTHER" id="PTHR43031:SF1">
    <property type="entry name" value="PYRIDINE NUCLEOTIDE-DISULPHIDE OXIDOREDUCTASE"/>
    <property type="match status" value="1"/>
</dbReference>
<dbReference type="PRINTS" id="PR00103">
    <property type="entry name" value="CAMPKINASE"/>
</dbReference>
<dbReference type="Gene3D" id="3.40.250.10">
    <property type="entry name" value="Rhodanese-like domain"/>
    <property type="match status" value="1"/>
</dbReference>
<dbReference type="InterPro" id="IPR036873">
    <property type="entry name" value="Rhodanese-like_dom_sf"/>
</dbReference>
<dbReference type="KEGG" id="ares:IWH25_18075"/>
<dbReference type="InterPro" id="IPR000595">
    <property type="entry name" value="cNMP-bd_dom"/>
</dbReference>
<dbReference type="InterPro" id="IPR001763">
    <property type="entry name" value="Rhodanese-like_dom"/>
</dbReference>
<dbReference type="AlphaFoldDB" id="A0A974PZ33"/>
<keyword evidence="4" id="KW-1185">Reference proteome</keyword>
<dbReference type="InterPro" id="IPR050229">
    <property type="entry name" value="GlpE_sulfurtransferase"/>
</dbReference>
<evidence type="ECO:0000313" key="4">
    <source>
        <dbReference type="Proteomes" id="UP000663444"/>
    </source>
</evidence>
<evidence type="ECO:0000259" key="1">
    <source>
        <dbReference type="PROSITE" id="PS50042"/>
    </source>
</evidence>
<feature type="domain" description="Cyclic nucleotide-binding" evidence="1">
    <location>
        <begin position="149"/>
        <end position="251"/>
    </location>
</feature>
<dbReference type="SUPFAM" id="SSF52821">
    <property type="entry name" value="Rhodanese/Cell cycle control phosphatase"/>
    <property type="match status" value="1"/>
</dbReference>
<dbReference type="EMBL" id="CP064781">
    <property type="protein sequence ID" value="QRJ63620.1"/>
    <property type="molecule type" value="Genomic_DNA"/>
</dbReference>
<dbReference type="PANTHER" id="PTHR43031">
    <property type="entry name" value="FAD-DEPENDENT OXIDOREDUCTASE"/>
    <property type="match status" value="1"/>
</dbReference>
<reference evidence="3" key="1">
    <citation type="submission" date="2020-11" db="EMBL/GenBank/DDBJ databases">
        <title>Azospira restricta DSM 18626 genome sequence.</title>
        <authorList>
            <person name="Moe W.M."/>
        </authorList>
    </citation>
    <scope>NUCLEOTIDE SEQUENCE</scope>
    <source>
        <strain evidence="3">DSM 18626</strain>
    </source>
</reference>
<sequence>MGETKTLTPERLRAFAPLGALSDERLRELAALCRVETVPRGGDPFRLHGLGGQVVYLVAGELKVSHAGGLVEVLVGGCDAALRPLPNELAQAVAVRAITAVELIRIDEHLLDIMLTWDQLSAQASDAAEATDWRTLTGAFRAEILTSGAFAQLPPSNIDALLRRFERISVKAGEVVLREGDEGDYYYLIESGRCEVTRRVGGAALPLAELKAGDAFGEEALVADGQRNATVTMRTKGVLLRLGKQDFIELLREPLLKRVSRAEAERRVAAGAVWLDVRFPAEFQHDRLPGAINIPLNEIRNAIGPLAADTEYIVYCQSGRRSSAAAFILSQHGYHAYWLEGGLRPPGNS</sequence>
<dbReference type="CDD" id="cd00038">
    <property type="entry name" value="CAP_ED"/>
    <property type="match status" value="1"/>
</dbReference>
<accession>A0A974PZ33</accession>
<protein>
    <submittedName>
        <fullName evidence="3">Cyclic nucleotide-binding domain-containing protein</fullName>
    </submittedName>
</protein>
<dbReference type="PROSITE" id="PS50206">
    <property type="entry name" value="RHODANESE_3"/>
    <property type="match status" value="1"/>
</dbReference>
<dbReference type="Pfam" id="PF00027">
    <property type="entry name" value="cNMP_binding"/>
    <property type="match status" value="1"/>
</dbReference>
<dbReference type="InterPro" id="IPR018490">
    <property type="entry name" value="cNMP-bd_dom_sf"/>
</dbReference>
<dbReference type="InterPro" id="IPR014710">
    <property type="entry name" value="RmlC-like_jellyroll"/>
</dbReference>
<dbReference type="PROSITE" id="PS50042">
    <property type="entry name" value="CNMP_BINDING_3"/>
    <property type="match status" value="1"/>
</dbReference>
<dbReference type="RefSeq" id="WP_203387150.1">
    <property type="nucleotide sequence ID" value="NZ_CP064781.1"/>
</dbReference>
<evidence type="ECO:0000313" key="3">
    <source>
        <dbReference type="EMBL" id="QRJ63620.1"/>
    </source>
</evidence>
<evidence type="ECO:0000259" key="2">
    <source>
        <dbReference type="PROSITE" id="PS50206"/>
    </source>
</evidence>
<dbReference type="Proteomes" id="UP000663444">
    <property type="component" value="Chromosome"/>
</dbReference>
<dbReference type="Pfam" id="PF00581">
    <property type="entry name" value="Rhodanese"/>
    <property type="match status" value="1"/>
</dbReference>
<gene>
    <name evidence="3" type="ORF">IWH25_18075</name>
</gene>
<proteinExistence type="predicted"/>
<dbReference type="SMART" id="SM00100">
    <property type="entry name" value="cNMP"/>
    <property type="match status" value="2"/>
</dbReference>
<organism evidence="3 4">
    <name type="scientific">Azospira restricta</name>
    <dbReference type="NCBI Taxonomy" id="404405"/>
    <lineage>
        <taxon>Bacteria</taxon>
        <taxon>Pseudomonadati</taxon>
        <taxon>Pseudomonadota</taxon>
        <taxon>Betaproteobacteria</taxon>
        <taxon>Rhodocyclales</taxon>
        <taxon>Rhodocyclaceae</taxon>
        <taxon>Azospira</taxon>
    </lineage>
</organism>
<dbReference type="SMART" id="SM00450">
    <property type="entry name" value="RHOD"/>
    <property type="match status" value="1"/>
</dbReference>
<feature type="domain" description="Rhodanese" evidence="2">
    <location>
        <begin position="268"/>
        <end position="349"/>
    </location>
</feature>
<name>A0A974PZ33_9RHOO</name>
<dbReference type="SUPFAM" id="SSF51206">
    <property type="entry name" value="cAMP-binding domain-like"/>
    <property type="match status" value="2"/>
</dbReference>